<organism evidence="1">
    <name type="scientific">marine sediment metagenome</name>
    <dbReference type="NCBI Taxonomy" id="412755"/>
    <lineage>
        <taxon>unclassified sequences</taxon>
        <taxon>metagenomes</taxon>
        <taxon>ecological metagenomes</taxon>
    </lineage>
</organism>
<name>X1MSE7_9ZZZZ</name>
<dbReference type="EMBL" id="BARV01004953">
    <property type="protein sequence ID" value="GAI09319.1"/>
    <property type="molecule type" value="Genomic_DNA"/>
</dbReference>
<sequence length="88" mass="9766">VLNYHPHPLLNDQSDHACPTGILLAYFTKWRVYHLVTDNAKKSNPSKSIATSAPPILKGNSFTALSIDETRLRNSQSTLPEYDAEVVS</sequence>
<protein>
    <submittedName>
        <fullName evidence="1">Uncharacterized protein</fullName>
    </submittedName>
</protein>
<dbReference type="AlphaFoldDB" id="X1MSE7"/>
<gene>
    <name evidence="1" type="ORF">S06H3_10611</name>
</gene>
<comment type="caution">
    <text evidence="1">The sequence shown here is derived from an EMBL/GenBank/DDBJ whole genome shotgun (WGS) entry which is preliminary data.</text>
</comment>
<feature type="non-terminal residue" evidence="1">
    <location>
        <position position="1"/>
    </location>
</feature>
<reference evidence="1" key="1">
    <citation type="journal article" date="2014" name="Front. Microbiol.">
        <title>High frequency of phylogenetically diverse reductive dehalogenase-homologous genes in deep subseafloor sedimentary metagenomes.</title>
        <authorList>
            <person name="Kawai M."/>
            <person name="Futagami T."/>
            <person name="Toyoda A."/>
            <person name="Takaki Y."/>
            <person name="Nishi S."/>
            <person name="Hori S."/>
            <person name="Arai W."/>
            <person name="Tsubouchi T."/>
            <person name="Morono Y."/>
            <person name="Uchiyama I."/>
            <person name="Ito T."/>
            <person name="Fujiyama A."/>
            <person name="Inagaki F."/>
            <person name="Takami H."/>
        </authorList>
    </citation>
    <scope>NUCLEOTIDE SEQUENCE</scope>
    <source>
        <strain evidence="1">Expedition CK06-06</strain>
    </source>
</reference>
<proteinExistence type="predicted"/>
<accession>X1MSE7</accession>
<evidence type="ECO:0000313" key="1">
    <source>
        <dbReference type="EMBL" id="GAI09319.1"/>
    </source>
</evidence>